<dbReference type="PANTHER" id="PTHR46755">
    <property type="entry name" value="METHIONINE-R-SULFOXIDE REDUCTASE B1"/>
    <property type="match status" value="1"/>
</dbReference>
<protein>
    <submittedName>
        <fullName evidence="19">Methionine-R-sulfoxide reductase B1</fullName>
    </submittedName>
</protein>
<keyword evidence="13" id="KW-0539">Nucleus</keyword>
<comment type="similarity">
    <text evidence="4">Belongs to the MsrB Met sulfoxide reductase family.</text>
</comment>
<dbReference type="InterPro" id="IPR002579">
    <property type="entry name" value="Met_Sox_Rdtase_MsrB_dom"/>
</dbReference>
<evidence type="ECO:0000256" key="6">
    <source>
        <dbReference type="ARBA" id="ARBA00022588"/>
    </source>
</evidence>
<keyword evidence="6" id="KW-0399">Innate immunity</keyword>
<organism evidence="19 20">
    <name type="scientific">Crotalus adamanteus</name>
    <name type="common">Eastern diamondback rattlesnake</name>
    <dbReference type="NCBI Taxonomy" id="8729"/>
    <lineage>
        <taxon>Eukaryota</taxon>
        <taxon>Metazoa</taxon>
        <taxon>Chordata</taxon>
        <taxon>Craniata</taxon>
        <taxon>Vertebrata</taxon>
        <taxon>Euteleostomi</taxon>
        <taxon>Lepidosauria</taxon>
        <taxon>Squamata</taxon>
        <taxon>Bifurcata</taxon>
        <taxon>Unidentata</taxon>
        <taxon>Episquamata</taxon>
        <taxon>Toxicofera</taxon>
        <taxon>Serpentes</taxon>
        <taxon>Colubroidea</taxon>
        <taxon>Viperidae</taxon>
        <taxon>Crotalinae</taxon>
        <taxon>Crotalus</taxon>
    </lineage>
</organism>
<evidence type="ECO:0000313" key="20">
    <source>
        <dbReference type="Proteomes" id="UP001474421"/>
    </source>
</evidence>
<reference evidence="19 20" key="1">
    <citation type="journal article" date="2024" name="Proc. Natl. Acad. Sci. U.S.A.">
        <title>The genetic regulatory architecture and epigenomic basis for age-related changes in rattlesnake venom.</title>
        <authorList>
            <person name="Hogan M.P."/>
            <person name="Holding M.L."/>
            <person name="Nystrom G.S."/>
            <person name="Colston T.J."/>
            <person name="Bartlett D.A."/>
            <person name="Mason A.J."/>
            <person name="Ellsworth S.A."/>
            <person name="Rautsaw R.M."/>
            <person name="Lawrence K.C."/>
            <person name="Strickland J.L."/>
            <person name="He B."/>
            <person name="Fraser P."/>
            <person name="Margres M.J."/>
            <person name="Gilbert D.M."/>
            <person name="Gibbs H.L."/>
            <person name="Parkinson C.L."/>
            <person name="Rokyta D.R."/>
        </authorList>
    </citation>
    <scope>NUCLEOTIDE SEQUENCE [LARGE SCALE GENOMIC DNA]</scope>
    <source>
        <strain evidence="19">DRR0105</strain>
    </source>
</reference>
<comment type="caution">
    <text evidence="19">The sequence shown here is derived from an EMBL/GenBank/DDBJ whole genome shotgun (WGS) entry which is preliminary data.</text>
</comment>
<feature type="domain" description="MsrB" evidence="18">
    <location>
        <begin position="156"/>
        <end position="249"/>
    </location>
</feature>
<proteinExistence type="inferred from homology"/>
<comment type="catalytic activity">
    <reaction evidence="15">
        <text>L-methionyl-[protein] + [thioredoxin]-disulfide + H2O = L-methionyl-(R)-S-oxide-[protein] + [thioredoxin]-dithiol</text>
        <dbReference type="Rhea" id="RHEA:24164"/>
        <dbReference type="Rhea" id="RHEA-COMP:10698"/>
        <dbReference type="Rhea" id="RHEA-COMP:10700"/>
        <dbReference type="Rhea" id="RHEA-COMP:12313"/>
        <dbReference type="Rhea" id="RHEA-COMP:12314"/>
        <dbReference type="ChEBI" id="CHEBI:15377"/>
        <dbReference type="ChEBI" id="CHEBI:16044"/>
        <dbReference type="ChEBI" id="CHEBI:29950"/>
        <dbReference type="ChEBI" id="CHEBI:45764"/>
        <dbReference type="ChEBI" id="CHEBI:50058"/>
        <dbReference type="EC" id="1.8.4.12"/>
    </reaction>
</comment>
<dbReference type="EMBL" id="JAOTOJ010000014">
    <property type="protein sequence ID" value="KAK9393386.1"/>
    <property type="molecule type" value="Genomic_DNA"/>
</dbReference>
<dbReference type="SUPFAM" id="SSF51316">
    <property type="entry name" value="Mss4-like"/>
    <property type="match status" value="1"/>
</dbReference>
<evidence type="ECO:0000256" key="1">
    <source>
        <dbReference type="ARBA" id="ARBA00001947"/>
    </source>
</evidence>
<dbReference type="Gene3D" id="2.170.150.20">
    <property type="entry name" value="Peptide methionine sulfoxide reductase"/>
    <property type="match status" value="1"/>
</dbReference>
<evidence type="ECO:0000256" key="3">
    <source>
        <dbReference type="ARBA" id="ARBA00004245"/>
    </source>
</evidence>
<dbReference type="InterPro" id="IPR052150">
    <property type="entry name" value="MsrB_Met_sulfoxide_reductase"/>
</dbReference>
<keyword evidence="5" id="KW-0963">Cytoplasm</keyword>
<dbReference type="Pfam" id="PF01641">
    <property type="entry name" value="SelR"/>
    <property type="match status" value="1"/>
</dbReference>
<evidence type="ECO:0000313" key="19">
    <source>
        <dbReference type="EMBL" id="KAK9393386.1"/>
    </source>
</evidence>
<evidence type="ECO:0000256" key="9">
    <source>
        <dbReference type="ARBA" id="ARBA00022859"/>
    </source>
</evidence>
<comment type="catalytic activity">
    <reaction evidence="16">
        <text>[thioredoxin]-disulfide + L-methionine + H2O = L-methionine (R)-S-oxide + [thioredoxin]-dithiol</text>
        <dbReference type="Rhea" id="RHEA:21260"/>
        <dbReference type="Rhea" id="RHEA-COMP:10698"/>
        <dbReference type="Rhea" id="RHEA-COMP:10700"/>
        <dbReference type="ChEBI" id="CHEBI:15377"/>
        <dbReference type="ChEBI" id="CHEBI:29950"/>
        <dbReference type="ChEBI" id="CHEBI:50058"/>
        <dbReference type="ChEBI" id="CHEBI:57844"/>
        <dbReference type="ChEBI" id="CHEBI:58773"/>
        <dbReference type="EC" id="1.8.4.14"/>
    </reaction>
</comment>
<evidence type="ECO:0000256" key="13">
    <source>
        <dbReference type="ARBA" id="ARBA00023242"/>
    </source>
</evidence>
<evidence type="ECO:0000256" key="10">
    <source>
        <dbReference type="ARBA" id="ARBA00022933"/>
    </source>
</evidence>
<evidence type="ECO:0000256" key="5">
    <source>
        <dbReference type="ARBA" id="ARBA00022490"/>
    </source>
</evidence>
<dbReference type="PROSITE" id="PS51790">
    <property type="entry name" value="MSRB"/>
    <property type="match status" value="1"/>
</dbReference>
<evidence type="ECO:0000256" key="14">
    <source>
        <dbReference type="ARBA" id="ARBA00046083"/>
    </source>
</evidence>
<keyword evidence="10" id="KW-0712">Selenocysteine</keyword>
<dbReference type="GO" id="GO:0033743">
    <property type="term" value="F:peptide-methionine (R)-S-oxide reductase activity"/>
    <property type="evidence" value="ECO:0007669"/>
    <property type="project" value="UniProtKB-EC"/>
</dbReference>
<dbReference type="AlphaFoldDB" id="A0AAW1AVB0"/>
<dbReference type="Proteomes" id="UP001474421">
    <property type="component" value="Unassembled WGS sequence"/>
</dbReference>
<keyword evidence="8" id="KW-0862">Zinc</keyword>
<evidence type="ECO:0000256" key="15">
    <source>
        <dbReference type="ARBA" id="ARBA00048488"/>
    </source>
</evidence>
<keyword evidence="11" id="KW-0560">Oxidoreductase</keyword>
<dbReference type="GO" id="GO:0045087">
    <property type="term" value="P:innate immune response"/>
    <property type="evidence" value="ECO:0007669"/>
    <property type="project" value="UniProtKB-KW"/>
</dbReference>
<evidence type="ECO:0000256" key="17">
    <source>
        <dbReference type="SAM" id="MobiDB-lite"/>
    </source>
</evidence>
<evidence type="ECO:0000256" key="12">
    <source>
        <dbReference type="ARBA" id="ARBA00023212"/>
    </source>
</evidence>
<keyword evidence="12" id="KW-0206">Cytoskeleton</keyword>
<dbReference type="GO" id="GO:0005634">
    <property type="term" value="C:nucleus"/>
    <property type="evidence" value="ECO:0007669"/>
    <property type="project" value="UniProtKB-SubCell"/>
</dbReference>
<sequence length="249" mass="26911">MISPARSSFPAGEGCLPVSGQAGGRLCPESSTRPRLCVADRCSFPNEAIAYKAAGERRPLRGFQGFHPGLQAAIWRNASRFQRAALGKPNHVKPPTGCLAAVAAPQSRPAARAAQKRGAPPPEPSGEALPAQQRPLPPLGGPGRRPEEERRWQAGDRPSGAAMAFCRFFGGEIYQSHFEPGIYICSKCGYELFSSQSKFLHSSPWPAFTHPIHSDSISKYLERPGAFKVSCGNSLTFVHKDQSGKNMEK</sequence>
<comment type="cofactor">
    <cofactor evidence="1">
        <name>Zn(2+)</name>
        <dbReference type="ChEBI" id="CHEBI:29105"/>
    </cofactor>
</comment>
<dbReference type="InterPro" id="IPR011057">
    <property type="entry name" value="Mss4-like_sf"/>
</dbReference>
<evidence type="ECO:0000256" key="8">
    <source>
        <dbReference type="ARBA" id="ARBA00022833"/>
    </source>
</evidence>
<dbReference type="GO" id="GO:0030091">
    <property type="term" value="P:protein repair"/>
    <property type="evidence" value="ECO:0007669"/>
    <property type="project" value="TreeGrafter"/>
</dbReference>
<feature type="compositionally biased region" description="Basic and acidic residues" evidence="17">
    <location>
        <begin position="144"/>
        <end position="154"/>
    </location>
</feature>
<accession>A0AAW1AVB0</accession>
<evidence type="ECO:0000256" key="4">
    <source>
        <dbReference type="ARBA" id="ARBA00007174"/>
    </source>
</evidence>
<evidence type="ECO:0000259" key="18">
    <source>
        <dbReference type="PROSITE" id="PS51790"/>
    </source>
</evidence>
<feature type="region of interest" description="Disordered" evidence="17">
    <location>
        <begin position="109"/>
        <end position="156"/>
    </location>
</feature>
<evidence type="ECO:0000256" key="16">
    <source>
        <dbReference type="ARBA" id="ARBA00049261"/>
    </source>
</evidence>
<keyword evidence="20" id="KW-1185">Reference proteome</keyword>
<dbReference type="GO" id="GO:0005856">
    <property type="term" value="C:cytoskeleton"/>
    <property type="evidence" value="ECO:0007669"/>
    <property type="project" value="UniProtKB-SubCell"/>
</dbReference>
<evidence type="ECO:0000256" key="11">
    <source>
        <dbReference type="ARBA" id="ARBA00023002"/>
    </source>
</evidence>
<comment type="subcellular location">
    <subcellularLocation>
        <location evidence="3">Cytoplasm</location>
        <location evidence="3">Cytoskeleton</location>
    </subcellularLocation>
    <subcellularLocation>
        <location evidence="2">Nucleus</location>
    </subcellularLocation>
</comment>
<dbReference type="GO" id="GO:0046872">
    <property type="term" value="F:metal ion binding"/>
    <property type="evidence" value="ECO:0007669"/>
    <property type="project" value="UniProtKB-KW"/>
</dbReference>
<evidence type="ECO:0000256" key="7">
    <source>
        <dbReference type="ARBA" id="ARBA00022723"/>
    </source>
</evidence>
<gene>
    <name evidence="19" type="ORF">NXF25_016648</name>
</gene>
<keyword evidence="7" id="KW-0479">Metal-binding</keyword>
<comment type="function">
    <text evidence="14">Methionine-sulfoxide reductase that specifically reduces methionine (R)-sulfoxide back to methionine. While in many cases, methionine oxidation is the result of random oxidation following oxidative stress, methionine oxidation is also a post-translational modification that takes place on specific residue. Acts as a regulator of actin assembly by reducing methionine (R)-sulfoxide mediated by MICALs (MICAL1, MICAL2 or MICAL3) on actin, thereby promoting filament repolymerization. Plays a role in innate immunity by reducing oxidized actin, leading to actin repolymerization in macrophages.</text>
</comment>
<keyword evidence="9" id="KW-0391">Immunity</keyword>
<name>A0AAW1AVB0_CROAD</name>
<dbReference type="GO" id="GO:0033745">
    <property type="term" value="F:L-methionine-(R)-S-oxide reductase activity"/>
    <property type="evidence" value="ECO:0007669"/>
    <property type="project" value="UniProtKB-EC"/>
</dbReference>
<dbReference type="PANTHER" id="PTHR46755:SF5">
    <property type="entry name" value="METHIONINE-R-SULFOXIDE REDUCTASE B1"/>
    <property type="match status" value="1"/>
</dbReference>
<evidence type="ECO:0000256" key="2">
    <source>
        <dbReference type="ARBA" id="ARBA00004123"/>
    </source>
</evidence>